<evidence type="ECO:0000313" key="1">
    <source>
        <dbReference type="EMBL" id="MBB2161589.1"/>
    </source>
</evidence>
<accession>A0A7W4IEZ0</accession>
<organism evidence="1 2">
    <name type="scientific">Gluconacetobacter sacchari</name>
    <dbReference type="NCBI Taxonomy" id="92759"/>
    <lineage>
        <taxon>Bacteria</taxon>
        <taxon>Pseudomonadati</taxon>
        <taxon>Pseudomonadota</taxon>
        <taxon>Alphaproteobacteria</taxon>
        <taxon>Acetobacterales</taxon>
        <taxon>Acetobacteraceae</taxon>
        <taxon>Gluconacetobacter</taxon>
    </lineage>
</organism>
<dbReference type="Proteomes" id="UP000589085">
    <property type="component" value="Unassembled WGS sequence"/>
</dbReference>
<dbReference type="RefSeq" id="WP_182998420.1">
    <property type="nucleotide sequence ID" value="NZ_JABEQJ010000022.1"/>
</dbReference>
<reference evidence="1 2" key="1">
    <citation type="submission" date="2020-04" db="EMBL/GenBank/DDBJ databases">
        <title>Description of novel Gluconacetobacter.</title>
        <authorList>
            <person name="Sombolestani A."/>
        </authorList>
    </citation>
    <scope>NUCLEOTIDE SEQUENCE [LARGE SCALE GENOMIC DNA]</scope>
    <source>
        <strain evidence="1 2">LMG 19747</strain>
    </source>
</reference>
<name>A0A7W4IEZ0_9PROT</name>
<protein>
    <submittedName>
        <fullName evidence="1">Type 4b pilus protein PilO2</fullName>
    </submittedName>
</protein>
<sequence>MMLALRTGATTWHLNGTWAVVASKPSRRMLRRRARGLEMTHFVVIPGERWTIGYFSLPPKTRQRAIRPGALALARKIGPDKLIEVQITEDQFWIVGTNARGELERFSDSVLSASERDALETTIPREILAGRERVGYGEAEDLLQGLEGATVPLVPVSLEQPIGIAVGSLAAAGAVWCAFAVWQHHRAIVAEEERQALLLLARRQNANAQRVVLPNVWLAACEEAVGADLLRSGWALTSWTCQPQVLIRTWTRDGGTLATAPGGKLDPSSQGNTITETVPLRLTYSPADRAPHKGGLRRLISKLQEANVGIQLGSVSPTDLKAAVHFTWPAEPSGTDWNGIPGLEFTEMSAATGIDAQNWKTAPVTYTLTARVSGGTDP</sequence>
<dbReference type="EMBL" id="JABEQJ010000022">
    <property type="protein sequence ID" value="MBB2161589.1"/>
    <property type="molecule type" value="Genomic_DNA"/>
</dbReference>
<gene>
    <name evidence="1" type="primary">pilO2</name>
    <name evidence="1" type="ORF">HLH48_15655</name>
</gene>
<dbReference type="AlphaFoldDB" id="A0A7W4IEZ0"/>
<proteinExistence type="predicted"/>
<comment type="caution">
    <text evidence="1">The sequence shown here is derived from an EMBL/GenBank/DDBJ whole genome shotgun (WGS) entry which is preliminary data.</text>
</comment>
<evidence type="ECO:0000313" key="2">
    <source>
        <dbReference type="Proteomes" id="UP000589085"/>
    </source>
</evidence>